<sequence>MLLGQIIVVEWTRFFSFGRGPDLKMHWQCPHQVRIRLSHEACSAWSRYVEIVLEIAIGTQPLTNDRFNLDVSFPTTACSLKSGCTPQTRPKTDSQELPIPAFRRIRSPPASHFRLRSRLNHIPRRPGVSRVVPGQVAQLRLIISPHPGYKTT</sequence>
<gene>
    <name evidence="1" type="ORF">BJ508DRAFT_18649</name>
</gene>
<keyword evidence="2" id="KW-1185">Reference proteome</keyword>
<dbReference type="EMBL" id="ML119762">
    <property type="protein sequence ID" value="RPA75500.1"/>
    <property type="molecule type" value="Genomic_DNA"/>
</dbReference>
<reference evidence="1 2" key="1">
    <citation type="journal article" date="2018" name="Nat. Ecol. Evol.">
        <title>Pezizomycetes genomes reveal the molecular basis of ectomycorrhizal truffle lifestyle.</title>
        <authorList>
            <person name="Murat C."/>
            <person name="Payen T."/>
            <person name="Noel B."/>
            <person name="Kuo A."/>
            <person name="Morin E."/>
            <person name="Chen J."/>
            <person name="Kohler A."/>
            <person name="Krizsan K."/>
            <person name="Balestrini R."/>
            <person name="Da Silva C."/>
            <person name="Montanini B."/>
            <person name="Hainaut M."/>
            <person name="Levati E."/>
            <person name="Barry K.W."/>
            <person name="Belfiori B."/>
            <person name="Cichocki N."/>
            <person name="Clum A."/>
            <person name="Dockter R.B."/>
            <person name="Fauchery L."/>
            <person name="Guy J."/>
            <person name="Iotti M."/>
            <person name="Le Tacon F."/>
            <person name="Lindquist E.A."/>
            <person name="Lipzen A."/>
            <person name="Malagnac F."/>
            <person name="Mello A."/>
            <person name="Molinier V."/>
            <person name="Miyauchi S."/>
            <person name="Poulain J."/>
            <person name="Riccioni C."/>
            <person name="Rubini A."/>
            <person name="Sitrit Y."/>
            <person name="Splivallo R."/>
            <person name="Traeger S."/>
            <person name="Wang M."/>
            <person name="Zifcakova L."/>
            <person name="Wipf D."/>
            <person name="Zambonelli A."/>
            <person name="Paolocci F."/>
            <person name="Nowrousian M."/>
            <person name="Ottonello S."/>
            <person name="Baldrian P."/>
            <person name="Spatafora J.W."/>
            <person name="Henrissat B."/>
            <person name="Nagy L.G."/>
            <person name="Aury J.M."/>
            <person name="Wincker P."/>
            <person name="Grigoriev I.V."/>
            <person name="Bonfante P."/>
            <person name="Martin F.M."/>
        </authorList>
    </citation>
    <scope>NUCLEOTIDE SEQUENCE [LARGE SCALE GENOMIC DNA]</scope>
    <source>
        <strain evidence="1 2">RN42</strain>
    </source>
</reference>
<dbReference type="Proteomes" id="UP000275078">
    <property type="component" value="Unassembled WGS sequence"/>
</dbReference>
<protein>
    <submittedName>
        <fullName evidence="1">Uncharacterized protein</fullName>
    </submittedName>
</protein>
<name>A0A3N4HUJ6_ASCIM</name>
<evidence type="ECO:0000313" key="1">
    <source>
        <dbReference type="EMBL" id="RPA75500.1"/>
    </source>
</evidence>
<accession>A0A3N4HUJ6</accession>
<organism evidence="1 2">
    <name type="scientific">Ascobolus immersus RN42</name>
    <dbReference type="NCBI Taxonomy" id="1160509"/>
    <lineage>
        <taxon>Eukaryota</taxon>
        <taxon>Fungi</taxon>
        <taxon>Dikarya</taxon>
        <taxon>Ascomycota</taxon>
        <taxon>Pezizomycotina</taxon>
        <taxon>Pezizomycetes</taxon>
        <taxon>Pezizales</taxon>
        <taxon>Ascobolaceae</taxon>
        <taxon>Ascobolus</taxon>
    </lineage>
</organism>
<evidence type="ECO:0000313" key="2">
    <source>
        <dbReference type="Proteomes" id="UP000275078"/>
    </source>
</evidence>
<dbReference type="AlphaFoldDB" id="A0A3N4HUJ6"/>
<proteinExistence type="predicted"/>